<dbReference type="EMBL" id="JAMDNP010000057">
    <property type="protein sequence ID" value="MCY9763538.1"/>
    <property type="molecule type" value="Genomic_DNA"/>
</dbReference>
<dbReference type="PANTHER" id="PTHR30481:SF2">
    <property type="entry name" value="SITE-SPECIFIC DNA-METHYLTRANSFERASE (ADENINE-SPECIFIC)"/>
    <property type="match status" value="1"/>
</dbReference>
<evidence type="ECO:0000256" key="3">
    <source>
        <dbReference type="ARBA" id="ARBA00022603"/>
    </source>
</evidence>
<protein>
    <recommendedName>
        <fullName evidence="2">site-specific DNA-methyltransferase (adenine-specific)</fullName>
        <ecNumber evidence="2">2.1.1.72</ecNumber>
    </recommendedName>
</protein>
<dbReference type="SUPFAM" id="SSF53335">
    <property type="entry name" value="S-adenosyl-L-methionine-dependent methyltransferases"/>
    <property type="match status" value="1"/>
</dbReference>
<evidence type="ECO:0000256" key="4">
    <source>
        <dbReference type="ARBA" id="ARBA00022679"/>
    </source>
</evidence>
<dbReference type="GO" id="GO:0008168">
    <property type="term" value="F:methyltransferase activity"/>
    <property type="evidence" value="ECO:0007669"/>
    <property type="project" value="UniProtKB-KW"/>
</dbReference>
<evidence type="ECO:0000256" key="5">
    <source>
        <dbReference type="ARBA" id="ARBA00022691"/>
    </source>
</evidence>
<name>A0ABT4H3I3_PAEAL</name>
<sequence>MNRCNYCDNEYDCGMDRDKDQGWWCDYCDGYNYFDSKQETRKFTLLLEDKVSKSYGYKNKHRNLNKRLSPLRYPGGKSKITDLILERLNLNNTKTLVGAYAGGASAELALLHAGIIDELILNDKDYGIYSLFQIIKHTPHELINRINAHKPTKEDYFDYRAKIKSNYFGCSPIEAAWSLLVVNRLAYSGIFKANPLGGIQGKQDTLLSRWNPDNLIKRIMTIHSMSDRITILNVDACELIEEMYWKNNTTIFIDPPYVKQGENLYLHFYSENDHYELRNLLESLHTGFPGADLILFYDKDELIENIYSHPVTEIIGRKFSV</sequence>
<dbReference type="RefSeq" id="WP_268598738.1">
    <property type="nucleotide sequence ID" value="NZ_JAMDNP010000057.1"/>
</dbReference>
<comment type="caution">
    <text evidence="7">The sequence shown here is derived from an EMBL/GenBank/DDBJ whole genome shotgun (WGS) entry which is preliminary data.</text>
</comment>
<comment type="similarity">
    <text evidence="1">Belongs to the N(4)/N(6)-methyltransferase family.</text>
</comment>
<gene>
    <name evidence="7" type="ORF">M5X12_23800</name>
</gene>
<keyword evidence="4" id="KW-0808">Transferase</keyword>
<dbReference type="InterPro" id="IPR029063">
    <property type="entry name" value="SAM-dependent_MTases_sf"/>
</dbReference>
<keyword evidence="3 7" id="KW-0489">Methyltransferase</keyword>
<accession>A0ABT4H3I3</accession>
<dbReference type="PANTHER" id="PTHR30481">
    <property type="entry name" value="DNA ADENINE METHYLASE"/>
    <property type="match status" value="1"/>
</dbReference>
<dbReference type="Gene3D" id="1.10.1020.10">
    <property type="entry name" value="Adenine-specific Methyltransferase, Domain 2"/>
    <property type="match status" value="1"/>
</dbReference>
<evidence type="ECO:0000256" key="6">
    <source>
        <dbReference type="ARBA" id="ARBA00047942"/>
    </source>
</evidence>
<dbReference type="Pfam" id="PF02086">
    <property type="entry name" value="MethyltransfD12"/>
    <property type="match status" value="1"/>
</dbReference>
<evidence type="ECO:0000313" key="8">
    <source>
        <dbReference type="Proteomes" id="UP001527181"/>
    </source>
</evidence>
<dbReference type="InterPro" id="IPR012327">
    <property type="entry name" value="MeTrfase_D12"/>
</dbReference>
<evidence type="ECO:0000313" key="7">
    <source>
        <dbReference type="EMBL" id="MCY9763538.1"/>
    </source>
</evidence>
<keyword evidence="5" id="KW-0949">S-adenosyl-L-methionine</keyword>
<evidence type="ECO:0000256" key="1">
    <source>
        <dbReference type="ARBA" id="ARBA00006594"/>
    </source>
</evidence>
<dbReference type="InterPro" id="IPR023095">
    <property type="entry name" value="Ade_MeTrfase_dom_2"/>
</dbReference>
<comment type="catalytic activity">
    <reaction evidence="6">
        <text>a 2'-deoxyadenosine in DNA + S-adenosyl-L-methionine = an N(6)-methyl-2'-deoxyadenosine in DNA + S-adenosyl-L-homocysteine + H(+)</text>
        <dbReference type="Rhea" id="RHEA:15197"/>
        <dbReference type="Rhea" id="RHEA-COMP:12418"/>
        <dbReference type="Rhea" id="RHEA-COMP:12419"/>
        <dbReference type="ChEBI" id="CHEBI:15378"/>
        <dbReference type="ChEBI" id="CHEBI:57856"/>
        <dbReference type="ChEBI" id="CHEBI:59789"/>
        <dbReference type="ChEBI" id="CHEBI:90615"/>
        <dbReference type="ChEBI" id="CHEBI:90616"/>
        <dbReference type="EC" id="2.1.1.72"/>
    </reaction>
</comment>
<dbReference type="GO" id="GO:0032259">
    <property type="term" value="P:methylation"/>
    <property type="evidence" value="ECO:0007669"/>
    <property type="project" value="UniProtKB-KW"/>
</dbReference>
<evidence type="ECO:0000256" key="2">
    <source>
        <dbReference type="ARBA" id="ARBA00011900"/>
    </source>
</evidence>
<dbReference type="EC" id="2.1.1.72" evidence="2"/>
<dbReference type="Gene3D" id="3.40.50.150">
    <property type="entry name" value="Vaccinia Virus protein VP39"/>
    <property type="match status" value="1"/>
</dbReference>
<dbReference type="Proteomes" id="UP001527181">
    <property type="component" value="Unassembled WGS sequence"/>
</dbReference>
<keyword evidence="8" id="KW-1185">Reference proteome</keyword>
<reference evidence="7 8" key="1">
    <citation type="submission" date="2022-05" db="EMBL/GenBank/DDBJ databases">
        <title>Genome Sequencing of Bee-Associated Microbes.</title>
        <authorList>
            <person name="Dunlap C."/>
        </authorList>
    </citation>
    <scope>NUCLEOTIDE SEQUENCE [LARGE SCALE GENOMIC DNA]</scope>
    <source>
        <strain evidence="7 8">NRRL B-04010</strain>
    </source>
</reference>
<organism evidence="7 8">
    <name type="scientific">Paenibacillus alvei</name>
    <name type="common">Bacillus alvei</name>
    <dbReference type="NCBI Taxonomy" id="44250"/>
    <lineage>
        <taxon>Bacteria</taxon>
        <taxon>Bacillati</taxon>
        <taxon>Bacillota</taxon>
        <taxon>Bacilli</taxon>
        <taxon>Bacillales</taxon>
        <taxon>Paenibacillaceae</taxon>
        <taxon>Paenibacillus</taxon>
    </lineage>
</organism>
<dbReference type="PRINTS" id="PR00505">
    <property type="entry name" value="D12N6MTFRASE"/>
</dbReference>
<proteinExistence type="inferred from homology"/>